<keyword evidence="7" id="KW-0482">Metalloprotease</keyword>
<dbReference type="EC" id="3.4.13.18" evidence="10"/>
<dbReference type="PANTHER" id="PTHR43501:SF1">
    <property type="entry name" value="CYTOSOL NON-SPECIFIC DIPEPTIDASE"/>
    <property type="match status" value="1"/>
</dbReference>
<dbReference type="PIRSF" id="PIRSF016599">
    <property type="entry name" value="Xaa-His_dipept"/>
    <property type="match status" value="1"/>
</dbReference>
<keyword evidence="3" id="KW-0645">Protease</keyword>
<evidence type="ECO:0000313" key="19">
    <source>
        <dbReference type="EMBL" id="QBE95903.1"/>
    </source>
</evidence>
<dbReference type="Proteomes" id="UP000289794">
    <property type="component" value="Chromosome"/>
</dbReference>
<dbReference type="Pfam" id="PF07687">
    <property type="entry name" value="M20_dimer"/>
    <property type="match status" value="1"/>
</dbReference>
<evidence type="ECO:0000256" key="12">
    <source>
        <dbReference type="ARBA" id="ARBA00061423"/>
    </source>
</evidence>
<evidence type="ECO:0000256" key="16">
    <source>
        <dbReference type="ARBA" id="ARBA00077688"/>
    </source>
</evidence>
<evidence type="ECO:0000256" key="10">
    <source>
        <dbReference type="ARBA" id="ARBA00038976"/>
    </source>
</evidence>
<keyword evidence="8" id="KW-0170">Cobalt</keyword>
<keyword evidence="6" id="KW-0862">Zinc</keyword>
<dbReference type="PRINTS" id="PR00934">
    <property type="entry name" value="XHISDIPTASE"/>
</dbReference>
<evidence type="ECO:0000256" key="11">
    <source>
        <dbReference type="ARBA" id="ARBA00044252"/>
    </source>
</evidence>
<keyword evidence="19" id="KW-0224">Dipeptidase</keyword>
<proteinExistence type="inferred from homology"/>
<dbReference type="Gene3D" id="3.40.630.10">
    <property type="entry name" value="Zn peptidases"/>
    <property type="match status" value="2"/>
</dbReference>
<dbReference type="EMBL" id="CP035945">
    <property type="protein sequence ID" value="QBE95903.1"/>
    <property type="molecule type" value="Genomic_DNA"/>
</dbReference>
<sequence>MDKTEELMQNRTLNYFSRLCQIPRESHNEKAVSDFIVDWAVSLGLEVKQDEFLNVYIKKPGTAGREGEEPILFQAHLDMVCEKESDSSHDFKTDPIKWRIDGDWILSADHTSLGADCGIGVAHIMEILSSRDISHPPIEVLLTTREETDMMGAKGFDISFFSAKRMINLDISPDNRMLAGSCGGIAIEMRIPVSYGSGETQEWTPYQMKVKGLTGGHSGADIHKGRENAIQIMARLLVSLSESMEIRLASLSGGNSRLAIPSESDAVIYVSENCEIGQKTHEFYMNMLEECAPEDSELEITVCECPQFDQPPFSAETKAKILSVCLLIPNGIQQMSSTKPGCVESSSNLGVVHQDGEDMLFISEARSTYESTRKLLVEKQKVLAGILGGKVITHSDYPAWIYRKDSALRDMVYHIYESRENKGMEVVTVHAGNELGIIVSKLGLTDAVALGPTREYFHTPRECLSISSVLKFESFLHEILQKL</sequence>
<evidence type="ECO:0000256" key="4">
    <source>
        <dbReference type="ARBA" id="ARBA00022723"/>
    </source>
</evidence>
<gene>
    <name evidence="19" type="primary">pepD_1</name>
    <name evidence="19" type="ORF">PMF13cell1_01429</name>
</gene>
<evidence type="ECO:0000313" key="20">
    <source>
        <dbReference type="Proteomes" id="UP000289794"/>
    </source>
</evidence>
<evidence type="ECO:0000256" key="9">
    <source>
        <dbReference type="ARBA" id="ARBA00036421"/>
    </source>
</evidence>
<organism evidence="19 20">
    <name type="scientific">Blautia producta</name>
    <dbReference type="NCBI Taxonomy" id="33035"/>
    <lineage>
        <taxon>Bacteria</taxon>
        <taxon>Bacillati</taxon>
        <taxon>Bacillota</taxon>
        <taxon>Clostridia</taxon>
        <taxon>Lachnospirales</taxon>
        <taxon>Lachnospiraceae</taxon>
        <taxon>Blautia</taxon>
    </lineage>
</organism>
<dbReference type="AlphaFoldDB" id="A0A4P6LXM7"/>
<reference evidence="19 20" key="1">
    <citation type="submission" date="2019-01" db="EMBL/GenBank/DDBJ databases">
        <title>PMF-metabolizing Aryl O-demethylase.</title>
        <authorList>
            <person name="Kim M."/>
        </authorList>
    </citation>
    <scope>NUCLEOTIDE SEQUENCE [LARGE SCALE GENOMIC DNA]</scope>
    <source>
        <strain evidence="19 20">PMF1</strain>
    </source>
</reference>
<dbReference type="FunFam" id="3.40.630.10:FF:000015">
    <property type="entry name" value="Aminoacyl-histidine dipeptidase PepD"/>
    <property type="match status" value="1"/>
</dbReference>
<dbReference type="RefSeq" id="WP_130180284.1">
    <property type="nucleotide sequence ID" value="NZ_CP035945.1"/>
</dbReference>
<keyword evidence="5 19" id="KW-0378">Hydrolase</keyword>
<accession>A0A4P6LXM7</accession>
<comment type="similarity">
    <text evidence="12">Belongs to the peptidase M20C family.</text>
</comment>
<evidence type="ECO:0000256" key="5">
    <source>
        <dbReference type="ARBA" id="ARBA00022801"/>
    </source>
</evidence>
<evidence type="ECO:0000256" key="2">
    <source>
        <dbReference type="ARBA" id="ARBA00001947"/>
    </source>
</evidence>
<dbReference type="InterPro" id="IPR011650">
    <property type="entry name" value="Peptidase_M20_dimer"/>
</dbReference>
<evidence type="ECO:0000256" key="14">
    <source>
        <dbReference type="ARBA" id="ARBA00075285"/>
    </source>
</evidence>
<evidence type="ECO:0000256" key="1">
    <source>
        <dbReference type="ARBA" id="ARBA00001941"/>
    </source>
</evidence>
<evidence type="ECO:0000256" key="15">
    <source>
        <dbReference type="ARBA" id="ARBA00076004"/>
    </source>
</evidence>
<dbReference type="NCBIfam" id="TIGR01893">
    <property type="entry name" value="aa-his-dipept"/>
    <property type="match status" value="1"/>
</dbReference>
<dbReference type="GO" id="GO:0046872">
    <property type="term" value="F:metal ion binding"/>
    <property type="evidence" value="ECO:0007669"/>
    <property type="project" value="UniProtKB-KW"/>
</dbReference>
<keyword evidence="4" id="KW-0479">Metal-binding</keyword>
<comment type="cofactor">
    <cofactor evidence="2">
        <name>Zn(2+)</name>
        <dbReference type="ChEBI" id="CHEBI:29105"/>
    </cofactor>
</comment>
<evidence type="ECO:0000256" key="6">
    <source>
        <dbReference type="ARBA" id="ARBA00022833"/>
    </source>
</evidence>
<feature type="domain" description="Peptidase M20 dimerisation" evidence="18">
    <location>
        <begin position="210"/>
        <end position="275"/>
    </location>
</feature>
<name>A0A4P6LXM7_9FIRM</name>
<evidence type="ECO:0000256" key="8">
    <source>
        <dbReference type="ARBA" id="ARBA00023285"/>
    </source>
</evidence>
<evidence type="ECO:0000259" key="18">
    <source>
        <dbReference type="Pfam" id="PF07687"/>
    </source>
</evidence>
<dbReference type="GO" id="GO:0070573">
    <property type="term" value="F:metallodipeptidase activity"/>
    <property type="evidence" value="ECO:0007669"/>
    <property type="project" value="TreeGrafter"/>
</dbReference>
<dbReference type="GO" id="GO:0006508">
    <property type="term" value="P:proteolysis"/>
    <property type="evidence" value="ECO:0007669"/>
    <property type="project" value="UniProtKB-KW"/>
</dbReference>
<evidence type="ECO:0000256" key="17">
    <source>
        <dbReference type="ARBA" id="ARBA00078074"/>
    </source>
</evidence>
<evidence type="ECO:0000256" key="7">
    <source>
        <dbReference type="ARBA" id="ARBA00023049"/>
    </source>
</evidence>
<dbReference type="PANTHER" id="PTHR43501">
    <property type="entry name" value="CYTOSOL NON-SPECIFIC DIPEPTIDASE"/>
    <property type="match status" value="1"/>
</dbReference>
<protein>
    <recommendedName>
        <fullName evidence="13">Cytosol non-specific dipeptidase</fullName>
        <ecNumber evidence="10">3.4.13.18</ecNumber>
    </recommendedName>
    <alternativeName>
        <fullName evidence="16">Aminoacyl-histidine dipeptidase</fullName>
    </alternativeName>
    <alternativeName>
        <fullName evidence="15">Beta-alanyl-histidine dipeptidase</fullName>
    </alternativeName>
    <alternativeName>
        <fullName evidence="14">Carnosinase</fullName>
    </alternativeName>
    <alternativeName>
        <fullName evidence="11">Peptidase D</fullName>
    </alternativeName>
    <alternativeName>
        <fullName evidence="17">Xaa-His dipeptidase</fullName>
    </alternativeName>
</protein>
<evidence type="ECO:0000256" key="13">
    <source>
        <dbReference type="ARBA" id="ARBA00071271"/>
    </source>
</evidence>
<evidence type="ECO:0000256" key="3">
    <source>
        <dbReference type="ARBA" id="ARBA00022670"/>
    </source>
</evidence>
<dbReference type="KEGG" id="bpro:PMF13cell1_01429"/>
<dbReference type="SUPFAM" id="SSF53187">
    <property type="entry name" value="Zn-dependent exopeptidases"/>
    <property type="match status" value="1"/>
</dbReference>
<dbReference type="InterPro" id="IPR001160">
    <property type="entry name" value="Peptidase_M20C"/>
</dbReference>
<comment type="catalytic activity">
    <reaction evidence="9">
        <text>Hydrolysis of dipeptides, preferentially hydrophobic dipeptides including prolyl amino acids.</text>
        <dbReference type="EC" id="3.4.13.18"/>
    </reaction>
</comment>
<dbReference type="GO" id="GO:0005829">
    <property type="term" value="C:cytosol"/>
    <property type="evidence" value="ECO:0007669"/>
    <property type="project" value="TreeGrafter"/>
</dbReference>
<comment type="cofactor">
    <cofactor evidence="1">
        <name>Co(2+)</name>
        <dbReference type="ChEBI" id="CHEBI:48828"/>
    </cofactor>
</comment>